<dbReference type="Pfam" id="PF01627">
    <property type="entry name" value="Hpt"/>
    <property type="match status" value="1"/>
</dbReference>
<comment type="caution">
    <text evidence="5">The sequence shown here is derived from an EMBL/GenBank/DDBJ whole genome shotgun (WGS) entry which is preliminary data.</text>
</comment>
<dbReference type="PANTHER" id="PTHR43395:SF1">
    <property type="entry name" value="CHEMOTAXIS PROTEIN CHEA"/>
    <property type="match status" value="1"/>
</dbReference>
<dbReference type="SMART" id="SM00260">
    <property type="entry name" value="CheW"/>
    <property type="match status" value="1"/>
</dbReference>
<accession>A0ABS6BJN6</accession>
<gene>
    <name evidence="5" type="ORF">KOF26_10990</name>
</gene>
<dbReference type="Proteomes" id="UP000776276">
    <property type="component" value="Unassembled WGS sequence"/>
</dbReference>
<evidence type="ECO:0000313" key="6">
    <source>
        <dbReference type="Proteomes" id="UP000776276"/>
    </source>
</evidence>
<feature type="modified residue" description="Phosphohistidine" evidence="1">
    <location>
        <position position="44"/>
    </location>
</feature>
<evidence type="ECO:0000259" key="3">
    <source>
        <dbReference type="PROSITE" id="PS50851"/>
    </source>
</evidence>
<dbReference type="SMART" id="SM01231">
    <property type="entry name" value="H-kinase_dim"/>
    <property type="match status" value="1"/>
</dbReference>
<dbReference type="Pfam" id="PF02518">
    <property type="entry name" value="HATPase_c"/>
    <property type="match status" value="1"/>
</dbReference>
<dbReference type="InterPro" id="IPR002545">
    <property type="entry name" value="CheW-lke_dom"/>
</dbReference>
<dbReference type="Pfam" id="PF02895">
    <property type="entry name" value="H-kinase_dim"/>
    <property type="match status" value="1"/>
</dbReference>
<dbReference type="PROSITE" id="PS50894">
    <property type="entry name" value="HPT"/>
    <property type="match status" value="1"/>
</dbReference>
<keyword evidence="6" id="KW-1185">Reference proteome</keyword>
<proteinExistence type="predicted"/>
<sequence length="783" mass="82762">MDELLGEFIAETRETLGPLVGEVVAWEAAPGDRARLDAIFRFVHTVKGSCGFLDLPRLERLSHAAEGALAEVREGRRTPDGVLVSAVLAIIDRIGEMVEALDAGEAFPEGGDDALILALEPGQDHPVSTAHAHAHAPAPAAAPAPAVARAAARSIRLPVDLLDRMMGGVSDLVLARNELSRRLRDAGHAGHVDAAFERLSGCIAEMREAITRTRMQRIENLFSALPRMVRDLGHELGKPVSLLVEGEDVELDREMIEMIRDPLTHIVRNAVDHGLESAEERARAGKPATGALRVTARQAGNQILIDIADDGRGVDSDRLVAKAVAAGILTVAEAQALPEARKLSLMFEPGLSTASAVTAISGRGVGMDIVRANIERIGGVVELASRPRVGTRLTLRVPLTLTIIPALTITAGGQDFALPRAAIDEIVRVSPKGARLEHVGDATVAVIRDRRLPVLALGEVLGLGGGDGGHPSTLVVLRPSGGQPFALGVDMVHDHEELVIKPAAPAVMATGLYAGTTLPDSGRPMLLLDPGGIAAVGGVALDIGAVAAPVAEGPVEETIRTLLFRDLDGADRAVRLGMVERIEDVPGDAVRLSGGRVRLAHKGRIIPVLGRDVPTDGRKLRVLMMSDGAAELAYAIAEVTDIVHLGRDIVPTALPGPVAGVVLVDGRQVELLDPHWLFATVLDARAPAERPLCLLLDGADRWTREVLRPLVESAGYRVALEGEADPAEARVIIAGSERAAPDGLPAPVVRLREHPERHGADDRTIYRYDREGLMAALRAGTGA</sequence>
<dbReference type="EMBL" id="JAHKRT010000005">
    <property type="protein sequence ID" value="MBU3078394.1"/>
    <property type="molecule type" value="Genomic_DNA"/>
</dbReference>
<dbReference type="PROSITE" id="PS50109">
    <property type="entry name" value="HIS_KIN"/>
    <property type="match status" value="1"/>
</dbReference>
<evidence type="ECO:0000313" key="5">
    <source>
        <dbReference type="EMBL" id="MBU3078394.1"/>
    </source>
</evidence>
<feature type="domain" description="HPt" evidence="4">
    <location>
        <begin position="1"/>
        <end position="101"/>
    </location>
</feature>
<keyword evidence="1" id="KW-0597">Phosphoprotein</keyword>
<feature type="domain" description="CheW-like" evidence="3">
    <location>
        <begin position="403"/>
        <end position="539"/>
    </location>
</feature>
<dbReference type="PANTHER" id="PTHR43395">
    <property type="entry name" value="SENSOR HISTIDINE KINASE CHEA"/>
    <property type="match status" value="1"/>
</dbReference>
<dbReference type="InterPro" id="IPR008207">
    <property type="entry name" value="Sig_transdc_His_kin_Hpt_dom"/>
</dbReference>
<organism evidence="5 6">
    <name type="scientific">Sphingomonas quercus</name>
    <dbReference type="NCBI Taxonomy" id="2842451"/>
    <lineage>
        <taxon>Bacteria</taxon>
        <taxon>Pseudomonadati</taxon>
        <taxon>Pseudomonadota</taxon>
        <taxon>Alphaproteobacteria</taxon>
        <taxon>Sphingomonadales</taxon>
        <taxon>Sphingomonadaceae</taxon>
        <taxon>Sphingomonas</taxon>
    </lineage>
</organism>
<dbReference type="InterPro" id="IPR005467">
    <property type="entry name" value="His_kinase_dom"/>
</dbReference>
<dbReference type="InterPro" id="IPR004105">
    <property type="entry name" value="CheA-like_dim"/>
</dbReference>
<dbReference type="PROSITE" id="PS50851">
    <property type="entry name" value="CHEW"/>
    <property type="match status" value="1"/>
</dbReference>
<dbReference type="RefSeq" id="WP_216324535.1">
    <property type="nucleotide sequence ID" value="NZ_JAHKRT010000005.1"/>
</dbReference>
<evidence type="ECO:0000259" key="2">
    <source>
        <dbReference type="PROSITE" id="PS50109"/>
    </source>
</evidence>
<reference evidence="5 6" key="1">
    <citation type="submission" date="2021-06" db="EMBL/GenBank/DDBJ databases">
        <title>Sphingomonas sp. XMGL2, whole genome shotgun sequencing project.</title>
        <authorList>
            <person name="Zhao G."/>
            <person name="Shen L."/>
        </authorList>
    </citation>
    <scope>NUCLEOTIDE SEQUENCE [LARGE SCALE GENOMIC DNA]</scope>
    <source>
        <strain evidence="5 6">XMGL2</strain>
    </source>
</reference>
<evidence type="ECO:0000259" key="4">
    <source>
        <dbReference type="PROSITE" id="PS50894"/>
    </source>
</evidence>
<dbReference type="Pfam" id="PF01584">
    <property type="entry name" value="CheW"/>
    <property type="match status" value="1"/>
</dbReference>
<evidence type="ECO:0000256" key="1">
    <source>
        <dbReference type="PROSITE-ProRule" id="PRU00110"/>
    </source>
</evidence>
<dbReference type="InterPro" id="IPR003594">
    <property type="entry name" value="HATPase_dom"/>
</dbReference>
<dbReference type="CDD" id="cd00088">
    <property type="entry name" value="HPT"/>
    <property type="match status" value="1"/>
</dbReference>
<dbReference type="InterPro" id="IPR051315">
    <property type="entry name" value="Bact_Chemotaxis_CheA"/>
</dbReference>
<dbReference type="SMART" id="SM00073">
    <property type="entry name" value="HPT"/>
    <property type="match status" value="1"/>
</dbReference>
<feature type="domain" description="Histidine kinase" evidence="2">
    <location>
        <begin position="150"/>
        <end position="401"/>
    </location>
</feature>
<protein>
    <submittedName>
        <fullName evidence="5">Chemotaxis protein CheW</fullName>
    </submittedName>
</protein>
<name>A0ABS6BJN6_9SPHN</name>
<dbReference type="SMART" id="SM00387">
    <property type="entry name" value="HATPase_c"/>
    <property type="match status" value="1"/>
</dbReference>